<sequence>MNNPLKANVSSSAGTGQCPVAQDYGALQDRSQDEIDPFIMSGQYTITPQASRSLENIGLLTGVSASEGHGFVPKLPMHTFSGGVFLNGRQYKPPLPPYPHRSMPYINNGNTNYFELNIHPYPAGNCTYEAIDPEIQDRRMSDRKKILVDNVQTGDLRSITESQLGFNQEQNEQQTLNSRVPNRGTVDQVDVSRMYFPPTPNAHSFRPNLVSFPNGTFWPPQLPEFARGAKLPFQGRAVGNSPKSQSYVSNDGGMAMIGNNMISGVSVRPSNMLPNTAMSYDTYDDAFNSIEGTNMKISIEAKETSSGTPMKNSVTGLYFDSLSSATEAFPAPEWHYPQPDNSIPTTLEQTMGIVIQIRDAMLNIDGIYDKGTSPVLQNRWMSNSNFYGEARVEKVAWEMTDLMIRLHIEGPKILNIDDPAAIQKAQKEKNLTFQARLEKVVHVLHHYKARCDHVMGGEGPRKALIMAPTQIGANCSANRINNDHRQGRLKKSRELEEKGGSTNNGKRKYTRRTKQTYTASPSNTSGFPFSPILSSSPNRSNKSASLSVHDRREIPNKESGTLRGSGNLSKYINSPENEPDDQPPPRGDDELTGGMSSIHDGFLRESRIRPDNGKSSNLSPATDLGSSTRYQTRGSMRNSAGQLNSTEPTNKRRREETKNEQNEAPVMKRGRGRPRKSR</sequence>
<feature type="compositionally biased region" description="Basic residues" evidence="1">
    <location>
        <begin position="668"/>
        <end position="678"/>
    </location>
</feature>
<dbReference type="OrthoDB" id="3794856at2759"/>
<accession>A0A2T2NJ59</accession>
<gene>
    <name evidence="2" type="ORF">BS50DRAFT_636235</name>
</gene>
<feature type="compositionally biased region" description="Polar residues" evidence="1">
    <location>
        <begin position="613"/>
        <end position="648"/>
    </location>
</feature>
<evidence type="ECO:0000313" key="2">
    <source>
        <dbReference type="EMBL" id="PSN65471.1"/>
    </source>
</evidence>
<feature type="compositionally biased region" description="Basic residues" evidence="1">
    <location>
        <begin position="505"/>
        <end position="514"/>
    </location>
</feature>
<protein>
    <submittedName>
        <fullName evidence="2">Uncharacterized protein</fullName>
    </submittedName>
</protein>
<feature type="compositionally biased region" description="Basic and acidic residues" evidence="1">
    <location>
        <begin position="601"/>
        <end position="612"/>
    </location>
</feature>
<feature type="region of interest" description="Disordered" evidence="1">
    <location>
        <begin position="475"/>
        <end position="678"/>
    </location>
</feature>
<proteinExistence type="predicted"/>
<feature type="compositionally biased region" description="Polar residues" evidence="1">
    <location>
        <begin position="558"/>
        <end position="576"/>
    </location>
</feature>
<reference evidence="2 3" key="1">
    <citation type="journal article" date="2018" name="Front. Microbiol.">
        <title>Genome-Wide Analysis of Corynespora cassiicola Leaf Fall Disease Putative Effectors.</title>
        <authorList>
            <person name="Lopez D."/>
            <person name="Ribeiro S."/>
            <person name="Label P."/>
            <person name="Fumanal B."/>
            <person name="Venisse J.S."/>
            <person name="Kohler A."/>
            <person name="de Oliveira R.R."/>
            <person name="Labutti K."/>
            <person name="Lipzen A."/>
            <person name="Lail K."/>
            <person name="Bauer D."/>
            <person name="Ohm R.A."/>
            <person name="Barry K.W."/>
            <person name="Spatafora J."/>
            <person name="Grigoriev I.V."/>
            <person name="Martin F.M."/>
            <person name="Pujade-Renaud V."/>
        </authorList>
    </citation>
    <scope>NUCLEOTIDE SEQUENCE [LARGE SCALE GENOMIC DNA]</scope>
    <source>
        <strain evidence="2 3">Philippines</strain>
    </source>
</reference>
<dbReference type="AlphaFoldDB" id="A0A2T2NJ59"/>
<organism evidence="2 3">
    <name type="scientific">Corynespora cassiicola Philippines</name>
    <dbReference type="NCBI Taxonomy" id="1448308"/>
    <lineage>
        <taxon>Eukaryota</taxon>
        <taxon>Fungi</taxon>
        <taxon>Dikarya</taxon>
        <taxon>Ascomycota</taxon>
        <taxon>Pezizomycotina</taxon>
        <taxon>Dothideomycetes</taxon>
        <taxon>Pleosporomycetidae</taxon>
        <taxon>Pleosporales</taxon>
        <taxon>Corynesporascaceae</taxon>
        <taxon>Corynespora</taxon>
    </lineage>
</organism>
<evidence type="ECO:0000313" key="3">
    <source>
        <dbReference type="Proteomes" id="UP000240883"/>
    </source>
</evidence>
<keyword evidence="3" id="KW-1185">Reference proteome</keyword>
<evidence type="ECO:0000256" key="1">
    <source>
        <dbReference type="SAM" id="MobiDB-lite"/>
    </source>
</evidence>
<dbReference type="Proteomes" id="UP000240883">
    <property type="component" value="Unassembled WGS sequence"/>
</dbReference>
<dbReference type="STRING" id="1448308.A0A2T2NJ59"/>
<feature type="compositionally biased region" description="Basic and acidic residues" evidence="1">
    <location>
        <begin position="481"/>
        <end position="499"/>
    </location>
</feature>
<feature type="compositionally biased region" description="Low complexity" evidence="1">
    <location>
        <begin position="533"/>
        <end position="547"/>
    </location>
</feature>
<dbReference type="EMBL" id="KZ678137">
    <property type="protein sequence ID" value="PSN65471.1"/>
    <property type="molecule type" value="Genomic_DNA"/>
</dbReference>
<name>A0A2T2NJ59_CORCC</name>
<feature type="compositionally biased region" description="Basic and acidic residues" evidence="1">
    <location>
        <begin position="649"/>
        <end position="661"/>
    </location>
</feature>